<proteinExistence type="predicted"/>
<dbReference type="EMBL" id="VEVO01001675">
    <property type="protein sequence ID" value="KAF0021810.1"/>
    <property type="molecule type" value="Genomic_DNA"/>
</dbReference>
<protein>
    <submittedName>
        <fullName evidence="2">Uncharacterized protein</fullName>
    </submittedName>
</protein>
<keyword evidence="1" id="KW-0472">Membrane</keyword>
<evidence type="ECO:0000256" key="1">
    <source>
        <dbReference type="SAM" id="Phobius"/>
    </source>
</evidence>
<feature type="transmembrane region" description="Helical" evidence="1">
    <location>
        <begin position="6"/>
        <end position="25"/>
    </location>
</feature>
<evidence type="ECO:0000313" key="3">
    <source>
        <dbReference type="Proteomes" id="UP000438429"/>
    </source>
</evidence>
<reference evidence="2 3" key="1">
    <citation type="submission" date="2019-06" db="EMBL/GenBank/DDBJ databases">
        <title>Draft genomes of female and male turbot (Scophthalmus maximus).</title>
        <authorList>
            <person name="Xu H."/>
            <person name="Xu X.-W."/>
            <person name="Shao C."/>
            <person name="Chen S."/>
        </authorList>
    </citation>
    <scope>NUCLEOTIDE SEQUENCE [LARGE SCALE GENOMIC DNA]</scope>
    <source>
        <strain evidence="2">Ysfricsl-2016a</strain>
        <tissue evidence="2">Blood</tissue>
    </source>
</reference>
<evidence type="ECO:0000313" key="2">
    <source>
        <dbReference type="EMBL" id="KAF0021810.1"/>
    </source>
</evidence>
<dbReference type="Proteomes" id="UP000438429">
    <property type="component" value="Unassembled WGS sequence"/>
</dbReference>
<keyword evidence="1" id="KW-1133">Transmembrane helix</keyword>
<organism evidence="2 3">
    <name type="scientific">Scophthalmus maximus</name>
    <name type="common">Turbot</name>
    <name type="synonym">Psetta maxima</name>
    <dbReference type="NCBI Taxonomy" id="52904"/>
    <lineage>
        <taxon>Eukaryota</taxon>
        <taxon>Metazoa</taxon>
        <taxon>Chordata</taxon>
        <taxon>Craniata</taxon>
        <taxon>Vertebrata</taxon>
        <taxon>Euteleostomi</taxon>
        <taxon>Actinopterygii</taxon>
        <taxon>Neopterygii</taxon>
        <taxon>Teleostei</taxon>
        <taxon>Neoteleostei</taxon>
        <taxon>Acanthomorphata</taxon>
        <taxon>Carangaria</taxon>
        <taxon>Pleuronectiformes</taxon>
        <taxon>Pleuronectoidei</taxon>
        <taxon>Scophthalmidae</taxon>
        <taxon>Scophthalmus</taxon>
    </lineage>
</organism>
<sequence>MDTWTCSVFAFLYLTLIFRAVEVFIRDKYERKKYFDKEALTTAPVSIANTTCFYGQSFGLSVPIIVTVVYRTAVAGCHFLNLCINGCLLHAKQFDASICEQQKPT</sequence>
<keyword evidence="1" id="KW-0812">Transmembrane</keyword>
<gene>
    <name evidence="2" type="ORF">F2P81_025937</name>
</gene>
<dbReference type="AlphaFoldDB" id="A0A6A4RR06"/>
<name>A0A6A4RR06_SCOMX</name>
<accession>A0A6A4RR06</accession>
<comment type="caution">
    <text evidence="2">The sequence shown here is derived from an EMBL/GenBank/DDBJ whole genome shotgun (WGS) entry which is preliminary data.</text>
</comment>